<dbReference type="SMART" id="SM00116">
    <property type="entry name" value="CBS"/>
    <property type="match status" value="2"/>
</dbReference>
<reference evidence="13 14" key="1">
    <citation type="submission" date="2019-08" db="EMBL/GenBank/DDBJ databases">
        <title>Complete genome sequence of Thermosulfurimonas marina SU872T, an anaerobic thermophilic chemolithoautotrophic bacterium isolated from a shallow marine hydrothermal vent.</title>
        <authorList>
            <person name="Allioux M."/>
            <person name="Jebbar M."/>
            <person name="Slobodkina G."/>
            <person name="Slobodkin A."/>
            <person name="Moalic Y."/>
            <person name="Frolova A."/>
            <person name="Shao Z."/>
            <person name="Alain K."/>
        </authorList>
    </citation>
    <scope>NUCLEOTIDE SEQUENCE [LARGE SCALE GENOMIC DNA]</scope>
    <source>
        <strain evidence="13 14">SU872</strain>
    </source>
</reference>
<feature type="transmembrane region" description="Helical" evidence="11">
    <location>
        <begin position="14"/>
        <end position="38"/>
    </location>
</feature>
<evidence type="ECO:0000256" key="2">
    <source>
        <dbReference type="ARBA" id="ARBA00022448"/>
    </source>
</evidence>
<evidence type="ECO:0000256" key="10">
    <source>
        <dbReference type="PROSITE-ProRule" id="PRU00703"/>
    </source>
</evidence>
<evidence type="ECO:0000256" key="8">
    <source>
        <dbReference type="ARBA" id="ARBA00023214"/>
    </source>
</evidence>
<keyword evidence="9" id="KW-0407">Ion channel</keyword>
<feature type="transmembrane region" description="Helical" evidence="11">
    <location>
        <begin position="232"/>
        <end position="253"/>
    </location>
</feature>
<evidence type="ECO:0000259" key="12">
    <source>
        <dbReference type="PROSITE" id="PS51371"/>
    </source>
</evidence>
<dbReference type="InterPro" id="IPR050368">
    <property type="entry name" value="ClC-type_chloride_channel"/>
</dbReference>
<feature type="transmembrane region" description="Helical" evidence="11">
    <location>
        <begin position="394"/>
        <end position="414"/>
    </location>
</feature>
<dbReference type="Pfam" id="PF00654">
    <property type="entry name" value="Voltage_CLC"/>
    <property type="match status" value="1"/>
</dbReference>
<keyword evidence="6 11" id="KW-0472">Membrane</keyword>
<keyword evidence="8" id="KW-0868">Chloride</keyword>
<keyword evidence="2" id="KW-0813">Transport</keyword>
<dbReference type="GO" id="GO:0005254">
    <property type="term" value="F:chloride channel activity"/>
    <property type="evidence" value="ECO:0007669"/>
    <property type="project" value="UniProtKB-KW"/>
</dbReference>
<keyword evidence="10" id="KW-0129">CBS domain</keyword>
<feature type="domain" description="CBS" evidence="12">
    <location>
        <begin position="515"/>
        <end position="575"/>
    </location>
</feature>
<proteinExistence type="predicted"/>
<evidence type="ECO:0000256" key="6">
    <source>
        <dbReference type="ARBA" id="ARBA00023136"/>
    </source>
</evidence>
<comment type="subcellular location">
    <subcellularLocation>
        <location evidence="1">Membrane</location>
        <topology evidence="1">Multi-pass membrane protein</topology>
    </subcellularLocation>
</comment>
<dbReference type="CDD" id="cd00400">
    <property type="entry name" value="Voltage_gated_ClC"/>
    <property type="match status" value="1"/>
</dbReference>
<feature type="transmembrane region" description="Helical" evidence="11">
    <location>
        <begin position="273"/>
        <end position="295"/>
    </location>
</feature>
<name>A0A6H1WT59_9BACT</name>
<dbReference type="PANTHER" id="PTHR43427:SF6">
    <property type="entry name" value="CHLORIDE CHANNEL PROTEIN CLC-E"/>
    <property type="match status" value="1"/>
</dbReference>
<feature type="transmembrane region" description="Helical" evidence="11">
    <location>
        <begin position="157"/>
        <end position="182"/>
    </location>
</feature>
<keyword evidence="5" id="KW-0406">Ion transport</keyword>
<feature type="transmembrane region" description="Helical" evidence="11">
    <location>
        <begin position="307"/>
        <end position="325"/>
    </location>
</feature>
<keyword evidence="3 11" id="KW-0812">Transmembrane</keyword>
<dbReference type="PROSITE" id="PS51371">
    <property type="entry name" value="CBS"/>
    <property type="match status" value="2"/>
</dbReference>
<dbReference type="PANTHER" id="PTHR43427">
    <property type="entry name" value="CHLORIDE CHANNEL PROTEIN CLC-E"/>
    <property type="match status" value="1"/>
</dbReference>
<dbReference type="Gene3D" id="1.10.3080.10">
    <property type="entry name" value="Clc chloride channel"/>
    <property type="match status" value="1"/>
</dbReference>
<keyword evidence="14" id="KW-1185">Reference proteome</keyword>
<dbReference type="Gene3D" id="3.10.580.10">
    <property type="entry name" value="CBS-domain"/>
    <property type="match status" value="1"/>
</dbReference>
<evidence type="ECO:0000313" key="14">
    <source>
        <dbReference type="Proteomes" id="UP000501253"/>
    </source>
</evidence>
<feature type="transmembrane region" description="Helical" evidence="11">
    <location>
        <begin position="361"/>
        <end position="388"/>
    </location>
</feature>
<dbReference type="AlphaFoldDB" id="A0A6H1WT59"/>
<evidence type="ECO:0000256" key="3">
    <source>
        <dbReference type="ARBA" id="ARBA00022692"/>
    </source>
</evidence>
<dbReference type="GO" id="GO:0034707">
    <property type="term" value="C:chloride channel complex"/>
    <property type="evidence" value="ECO:0007669"/>
    <property type="project" value="UniProtKB-KW"/>
</dbReference>
<dbReference type="InterPro" id="IPR001807">
    <property type="entry name" value="ClC"/>
</dbReference>
<dbReference type="Pfam" id="PF00571">
    <property type="entry name" value="CBS"/>
    <property type="match status" value="2"/>
</dbReference>
<dbReference type="InterPro" id="IPR046342">
    <property type="entry name" value="CBS_dom_sf"/>
</dbReference>
<evidence type="ECO:0000256" key="1">
    <source>
        <dbReference type="ARBA" id="ARBA00004141"/>
    </source>
</evidence>
<dbReference type="RefSeq" id="WP_168719722.1">
    <property type="nucleotide sequence ID" value="NZ_CP042909.1"/>
</dbReference>
<gene>
    <name evidence="13" type="ORF">FVE67_05925</name>
</gene>
<dbReference type="FunFam" id="1.10.3080.10:FF:000018">
    <property type="entry name" value="Chloride transporter, ClC family"/>
    <property type="match status" value="1"/>
</dbReference>
<feature type="domain" description="CBS" evidence="12">
    <location>
        <begin position="449"/>
        <end position="505"/>
    </location>
</feature>
<evidence type="ECO:0000256" key="7">
    <source>
        <dbReference type="ARBA" id="ARBA00023173"/>
    </source>
</evidence>
<protein>
    <submittedName>
        <fullName evidence="13">Chloride channel protein</fullName>
    </submittedName>
</protein>
<accession>A0A6H1WT59</accession>
<evidence type="ECO:0000313" key="13">
    <source>
        <dbReference type="EMBL" id="QJA06372.1"/>
    </source>
</evidence>
<dbReference type="KEGG" id="tmai:FVE67_05925"/>
<dbReference type="InterPro" id="IPR000644">
    <property type="entry name" value="CBS_dom"/>
</dbReference>
<organism evidence="13 14">
    <name type="scientific">Thermosulfurimonas marina</name>
    <dbReference type="NCBI Taxonomy" id="2047767"/>
    <lineage>
        <taxon>Bacteria</taxon>
        <taxon>Pseudomonadati</taxon>
        <taxon>Thermodesulfobacteriota</taxon>
        <taxon>Thermodesulfobacteria</taxon>
        <taxon>Thermodesulfobacteriales</taxon>
        <taxon>Thermodesulfobacteriaceae</taxon>
        <taxon>Thermosulfurimonas</taxon>
    </lineage>
</organism>
<keyword evidence="4 11" id="KW-1133">Transmembrane helix</keyword>
<dbReference type="SUPFAM" id="SSF81340">
    <property type="entry name" value="Clc chloride channel"/>
    <property type="match status" value="1"/>
</dbReference>
<dbReference type="PRINTS" id="PR00762">
    <property type="entry name" value="CLCHANNEL"/>
</dbReference>
<dbReference type="Proteomes" id="UP000501253">
    <property type="component" value="Chromosome"/>
</dbReference>
<evidence type="ECO:0000256" key="9">
    <source>
        <dbReference type="ARBA" id="ARBA00023303"/>
    </source>
</evidence>
<feature type="transmembrane region" description="Helical" evidence="11">
    <location>
        <begin position="331"/>
        <end position="354"/>
    </location>
</feature>
<feature type="transmembrane region" description="Helical" evidence="11">
    <location>
        <begin position="65"/>
        <end position="84"/>
    </location>
</feature>
<dbReference type="InterPro" id="IPR014743">
    <property type="entry name" value="Cl-channel_core"/>
</dbReference>
<dbReference type="SUPFAM" id="SSF54631">
    <property type="entry name" value="CBS-domain pair"/>
    <property type="match status" value="1"/>
</dbReference>
<dbReference type="EMBL" id="CP042909">
    <property type="protein sequence ID" value="QJA06372.1"/>
    <property type="molecule type" value="Genomic_DNA"/>
</dbReference>
<keyword evidence="7" id="KW-0869">Chloride channel</keyword>
<evidence type="ECO:0000256" key="4">
    <source>
        <dbReference type="ARBA" id="ARBA00022989"/>
    </source>
</evidence>
<evidence type="ECO:0000256" key="5">
    <source>
        <dbReference type="ARBA" id="ARBA00023065"/>
    </source>
</evidence>
<feature type="transmembrane region" description="Helical" evidence="11">
    <location>
        <begin position="194"/>
        <end position="212"/>
    </location>
</feature>
<sequence>MRWAQRLPRVNEHVINAVLAILIGLIGGAGAIVFRFMIKFFQEFFYHDARDFLLFYHQVPFWQKLLFPALAGLIVGPIIHFLAHEAKGHGVPEVMEALVVRGGRLRARLTLVKMFVSALCIGSGSSVGREGPIVMIGSSAGSMIGQLLRAPEERLRTLVGCGAAAGIAATFNAPIAGVLFAVEILLNDFRLERFSPIVLSSVVATAVARRYLGNFPALKAPAYQLVSLQEFFFYALLGLAAGLAALLFIELLYRSEDFFEKLPFPDYFKPALGGLLLGILLLFVPHVFGVGYGAVNQALLGGFSGRTFLLLILAKILATSLVLGSGHSGGVFAPSLFIGAMTGGFVGSVVHALFPTITASAGAYALVGMGAVVAATTHGPITAILIIFELTGDYSIILPLMLSCIVSLFVATQLKEGSIYTIKLRRRGLTLKRGWEEQILTSTRVGKIMSREFESLPETTPLPRVIEALGRSPHSYLLVTNEKGELSGIISFHDVRQALLKEREEAQRLTAKDIATQEVITVTPEDTLLEAQHRLARLGVSQLPVVDSRNPKQVVGIISLREILNFHEKELLKKL</sequence>
<evidence type="ECO:0000256" key="11">
    <source>
        <dbReference type="SAM" id="Phobius"/>
    </source>
</evidence>